<feature type="region of interest" description="Disordered" evidence="1">
    <location>
        <begin position="308"/>
        <end position="330"/>
    </location>
</feature>
<evidence type="ECO:0000256" key="1">
    <source>
        <dbReference type="SAM" id="MobiDB-lite"/>
    </source>
</evidence>
<feature type="compositionally biased region" description="Basic residues" evidence="1">
    <location>
        <begin position="375"/>
        <end position="391"/>
    </location>
</feature>
<name>A0A6A6JLB6_WESOR</name>
<accession>A0A6A6JLB6</accession>
<evidence type="ECO:0000313" key="3">
    <source>
        <dbReference type="Proteomes" id="UP000800097"/>
    </source>
</evidence>
<feature type="region of interest" description="Disordered" evidence="1">
    <location>
        <begin position="221"/>
        <end position="266"/>
    </location>
</feature>
<dbReference type="RefSeq" id="XP_033654920.1">
    <property type="nucleotide sequence ID" value="XM_033799699.1"/>
</dbReference>
<feature type="compositionally biased region" description="Basic and acidic residues" evidence="1">
    <location>
        <begin position="249"/>
        <end position="258"/>
    </location>
</feature>
<feature type="region of interest" description="Disordered" evidence="1">
    <location>
        <begin position="347"/>
        <end position="391"/>
    </location>
</feature>
<evidence type="ECO:0000313" key="2">
    <source>
        <dbReference type="EMBL" id="KAF2277381.1"/>
    </source>
</evidence>
<dbReference type="AlphaFoldDB" id="A0A6A6JLB6"/>
<dbReference type="EMBL" id="ML986490">
    <property type="protein sequence ID" value="KAF2277381.1"/>
    <property type="molecule type" value="Genomic_DNA"/>
</dbReference>
<protein>
    <submittedName>
        <fullName evidence="2">Uncharacterized protein</fullName>
    </submittedName>
</protein>
<gene>
    <name evidence="2" type="ORF">EI97DRAFT_441444</name>
</gene>
<sequence length="391" mass="43918">MEPETDSAAVAKRHTYTSITKAITDSETIWTNFQYLPTADQLKFQELPKLEPSPKYTQPLGKRLFVGRYRYVIYIGYQMHVSEGTVWAYVHKSKMEKYPNLNQVSFWRENGQSLTTFLLTGWNTSPSYTQIFKDIARFFVLFYFLEKGELYEFGDFGRGFNNLTAGCYTIARAATESGRQPIRTTKLALKEVHSTGLVSVSSGALCSTKGQAVIAEKHSAPLMNPAHPAPPANAPVPRKIESPPRSTKRPMENSEHEAGNAAKRPAVKDAAYHIGKAVDIIQTEKLDKVAAESRALMSKINELESSLATVKKEPEAERQSHKRQTQQITQQLTQQYEKQLTTVRLEHGKALKELETGKGDMGRLRKLAEDESAGKKKRKSRSKACSKRSKG</sequence>
<organism evidence="2 3">
    <name type="scientific">Westerdykella ornata</name>
    <dbReference type="NCBI Taxonomy" id="318751"/>
    <lineage>
        <taxon>Eukaryota</taxon>
        <taxon>Fungi</taxon>
        <taxon>Dikarya</taxon>
        <taxon>Ascomycota</taxon>
        <taxon>Pezizomycotina</taxon>
        <taxon>Dothideomycetes</taxon>
        <taxon>Pleosporomycetidae</taxon>
        <taxon>Pleosporales</taxon>
        <taxon>Sporormiaceae</taxon>
        <taxon>Westerdykella</taxon>
    </lineage>
</organism>
<dbReference type="GeneID" id="54552874"/>
<feature type="compositionally biased region" description="Basic and acidic residues" evidence="1">
    <location>
        <begin position="347"/>
        <end position="374"/>
    </location>
</feature>
<proteinExistence type="predicted"/>
<keyword evidence="3" id="KW-1185">Reference proteome</keyword>
<feature type="compositionally biased region" description="Basic and acidic residues" evidence="1">
    <location>
        <begin position="310"/>
        <end position="319"/>
    </location>
</feature>
<dbReference type="Proteomes" id="UP000800097">
    <property type="component" value="Unassembled WGS sequence"/>
</dbReference>
<reference evidence="2" key="1">
    <citation type="journal article" date="2020" name="Stud. Mycol.">
        <title>101 Dothideomycetes genomes: a test case for predicting lifestyles and emergence of pathogens.</title>
        <authorList>
            <person name="Haridas S."/>
            <person name="Albert R."/>
            <person name="Binder M."/>
            <person name="Bloem J."/>
            <person name="Labutti K."/>
            <person name="Salamov A."/>
            <person name="Andreopoulos B."/>
            <person name="Baker S."/>
            <person name="Barry K."/>
            <person name="Bills G."/>
            <person name="Bluhm B."/>
            <person name="Cannon C."/>
            <person name="Castanera R."/>
            <person name="Culley D."/>
            <person name="Daum C."/>
            <person name="Ezra D."/>
            <person name="Gonzalez J."/>
            <person name="Henrissat B."/>
            <person name="Kuo A."/>
            <person name="Liang C."/>
            <person name="Lipzen A."/>
            <person name="Lutzoni F."/>
            <person name="Magnuson J."/>
            <person name="Mondo S."/>
            <person name="Nolan M."/>
            <person name="Ohm R."/>
            <person name="Pangilinan J."/>
            <person name="Park H.-J."/>
            <person name="Ramirez L."/>
            <person name="Alfaro M."/>
            <person name="Sun H."/>
            <person name="Tritt A."/>
            <person name="Yoshinaga Y."/>
            <person name="Zwiers L.-H."/>
            <person name="Turgeon B."/>
            <person name="Goodwin S."/>
            <person name="Spatafora J."/>
            <person name="Crous P."/>
            <person name="Grigoriev I."/>
        </authorList>
    </citation>
    <scope>NUCLEOTIDE SEQUENCE</scope>
    <source>
        <strain evidence="2">CBS 379.55</strain>
    </source>
</reference>